<accession>A0A8H3BCN1</accession>
<name>A0A8H3BCN1_9AGAM</name>
<comment type="caution">
    <text evidence="2">The sequence shown here is derived from an EMBL/GenBank/DDBJ whole genome shotgun (WGS) entry which is preliminary data.</text>
</comment>
<organism evidence="2 3">
    <name type="scientific">Rhizoctonia solani</name>
    <dbReference type="NCBI Taxonomy" id="456999"/>
    <lineage>
        <taxon>Eukaryota</taxon>
        <taxon>Fungi</taxon>
        <taxon>Dikarya</taxon>
        <taxon>Basidiomycota</taxon>
        <taxon>Agaricomycotina</taxon>
        <taxon>Agaricomycetes</taxon>
        <taxon>Cantharellales</taxon>
        <taxon>Ceratobasidiaceae</taxon>
        <taxon>Rhizoctonia</taxon>
    </lineage>
</organism>
<dbReference type="Proteomes" id="UP000663843">
    <property type="component" value="Unassembled WGS sequence"/>
</dbReference>
<keyword evidence="1" id="KW-0732">Signal</keyword>
<protein>
    <submittedName>
        <fullName evidence="2">Uncharacterized protein</fullName>
    </submittedName>
</protein>
<reference evidence="2" key="1">
    <citation type="submission" date="2021-01" db="EMBL/GenBank/DDBJ databases">
        <authorList>
            <person name="Kaushik A."/>
        </authorList>
    </citation>
    <scope>NUCLEOTIDE SEQUENCE</scope>
    <source>
        <strain evidence="2">AG2-2IIIB</strain>
    </source>
</reference>
<evidence type="ECO:0000313" key="3">
    <source>
        <dbReference type="Proteomes" id="UP000663843"/>
    </source>
</evidence>
<evidence type="ECO:0000313" key="2">
    <source>
        <dbReference type="EMBL" id="CAE6453695.1"/>
    </source>
</evidence>
<feature type="chain" id="PRO_5034472726" evidence="1">
    <location>
        <begin position="25"/>
        <end position="279"/>
    </location>
</feature>
<evidence type="ECO:0000256" key="1">
    <source>
        <dbReference type="SAM" id="SignalP"/>
    </source>
</evidence>
<sequence>MVVFYLSTIILGAVVPHCPFVTQASISLKKILELCRRAETQGTENSVPDTAHKDIQALLWLANHSKDPDVASCPYQAMAGLRQLLNPVSSTSHTTVTDPKFLQQNLDKKTTRDKLLSTAVQQFQTLLDGALEFASPEVVVRYAIAVIAIRASIPDNSSSQISWLELLELINRIGHSRISSGSISPNVFANLLIAEMEAIKFAFGIEKNKIQFPIRRDSLDNMGITKLLKCTNEWLQLVSMVLAHHFSGQILLNDNILTELLYSIKHAAPPNNIYERKEG</sequence>
<feature type="signal peptide" evidence="1">
    <location>
        <begin position="1"/>
        <end position="24"/>
    </location>
</feature>
<dbReference type="AlphaFoldDB" id="A0A8H3BCN1"/>
<gene>
    <name evidence="2" type="ORF">RDB_LOCUS89085</name>
</gene>
<dbReference type="EMBL" id="CAJMWT010002756">
    <property type="protein sequence ID" value="CAE6453695.1"/>
    <property type="molecule type" value="Genomic_DNA"/>
</dbReference>
<proteinExistence type="predicted"/>